<dbReference type="GO" id="GO:0006508">
    <property type="term" value="P:proteolysis"/>
    <property type="evidence" value="ECO:0007669"/>
    <property type="project" value="InterPro"/>
</dbReference>
<dbReference type="SUPFAM" id="SSF52540">
    <property type="entry name" value="P-loop containing nucleoside triphosphate hydrolases"/>
    <property type="match status" value="1"/>
</dbReference>
<dbReference type="RefSeq" id="WP_125014934.1">
    <property type="nucleotide sequence ID" value="NZ_QWEZ01000001.1"/>
</dbReference>
<comment type="caution">
    <text evidence="14">The sequence shown here is derived from an EMBL/GenBank/DDBJ whole genome shotgun (WGS) entry which is preliminary data.</text>
</comment>
<dbReference type="Pfam" id="PF03412">
    <property type="entry name" value="Peptidase_C39"/>
    <property type="match status" value="1"/>
</dbReference>
<dbReference type="Pfam" id="PF00664">
    <property type="entry name" value="ABC_membrane"/>
    <property type="match status" value="1"/>
</dbReference>
<dbReference type="Gene3D" id="3.90.70.10">
    <property type="entry name" value="Cysteine proteinases"/>
    <property type="match status" value="1"/>
</dbReference>
<dbReference type="AlphaFoldDB" id="A0A3P3VPY5"/>
<feature type="domain" description="ABC transmembrane type-1" evidence="12">
    <location>
        <begin position="155"/>
        <end position="434"/>
    </location>
</feature>
<dbReference type="InterPro" id="IPR011527">
    <property type="entry name" value="ABC1_TM_dom"/>
</dbReference>
<feature type="transmembrane region" description="Helical" evidence="10">
    <location>
        <begin position="155"/>
        <end position="177"/>
    </location>
</feature>
<dbReference type="GO" id="GO:0030256">
    <property type="term" value="C:type I protein secretion system complex"/>
    <property type="evidence" value="ECO:0007669"/>
    <property type="project" value="InterPro"/>
</dbReference>
<keyword evidence="7" id="KW-0067">ATP-binding</keyword>
<dbReference type="SUPFAM" id="SSF90123">
    <property type="entry name" value="ABC transporter transmembrane region"/>
    <property type="match status" value="1"/>
</dbReference>
<proteinExistence type="inferred from homology"/>
<comment type="subcellular location">
    <subcellularLocation>
        <location evidence="1">Cell membrane</location>
        <topology evidence="1">Multi-pass membrane protein</topology>
    </subcellularLocation>
</comment>
<evidence type="ECO:0000259" key="12">
    <source>
        <dbReference type="PROSITE" id="PS50929"/>
    </source>
</evidence>
<dbReference type="PROSITE" id="PS00211">
    <property type="entry name" value="ABC_TRANSPORTER_1"/>
    <property type="match status" value="1"/>
</dbReference>
<evidence type="ECO:0000256" key="8">
    <source>
        <dbReference type="ARBA" id="ARBA00022989"/>
    </source>
</evidence>
<evidence type="ECO:0000259" key="11">
    <source>
        <dbReference type="PROSITE" id="PS50893"/>
    </source>
</evidence>
<feature type="domain" description="ABC transporter" evidence="11">
    <location>
        <begin position="468"/>
        <end position="703"/>
    </location>
</feature>
<evidence type="ECO:0000256" key="2">
    <source>
        <dbReference type="ARBA" id="ARBA00006025"/>
    </source>
</evidence>
<keyword evidence="4" id="KW-1003">Cell membrane</keyword>
<organism evidence="14 15">
    <name type="scientific">Aestuariirhabdus litorea</name>
    <dbReference type="NCBI Taxonomy" id="2528527"/>
    <lineage>
        <taxon>Bacteria</taxon>
        <taxon>Pseudomonadati</taxon>
        <taxon>Pseudomonadota</taxon>
        <taxon>Gammaproteobacteria</taxon>
        <taxon>Oceanospirillales</taxon>
        <taxon>Aestuariirhabdaceae</taxon>
        <taxon>Aestuariirhabdus</taxon>
    </lineage>
</organism>
<dbReference type="GO" id="GO:0005524">
    <property type="term" value="F:ATP binding"/>
    <property type="evidence" value="ECO:0007669"/>
    <property type="project" value="UniProtKB-KW"/>
</dbReference>
<evidence type="ECO:0000313" key="14">
    <source>
        <dbReference type="EMBL" id="RRJ84504.1"/>
    </source>
</evidence>
<dbReference type="InterPro" id="IPR036640">
    <property type="entry name" value="ABC1_TM_sf"/>
</dbReference>
<reference evidence="14 15" key="2">
    <citation type="submission" date="2018-12" db="EMBL/GenBank/DDBJ databases">
        <title>Simiduia agarivorans gen. nov., sp. nov., a marine, agarolytic bacterium isolated from shallow coastal water from Keelung, Taiwan.</title>
        <authorList>
            <person name="Shieh W.Y."/>
        </authorList>
    </citation>
    <scope>NUCLEOTIDE SEQUENCE [LARGE SCALE GENOMIC DNA]</scope>
    <source>
        <strain evidence="14 15">GTF-13</strain>
    </source>
</reference>
<evidence type="ECO:0000256" key="6">
    <source>
        <dbReference type="ARBA" id="ARBA00022741"/>
    </source>
</evidence>
<dbReference type="Gene3D" id="3.40.50.300">
    <property type="entry name" value="P-loop containing nucleotide triphosphate hydrolases"/>
    <property type="match status" value="1"/>
</dbReference>
<evidence type="ECO:0000256" key="1">
    <source>
        <dbReference type="ARBA" id="ARBA00004651"/>
    </source>
</evidence>
<dbReference type="InterPro" id="IPR017871">
    <property type="entry name" value="ABC_transporter-like_CS"/>
</dbReference>
<keyword evidence="15" id="KW-1185">Reference proteome</keyword>
<reference evidence="14 15" key="1">
    <citation type="submission" date="2018-08" db="EMBL/GenBank/DDBJ databases">
        <authorList>
            <person name="Khan S.A."/>
        </authorList>
    </citation>
    <scope>NUCLEOTIDE SEQUENCE [LARGE SCALE GENOMIC DNA]</scope>
    <source>
        <strain evidence="14 15">GTF-13</strain>
    </source>
</reference>
<dbReference type="InterPro" id="IPR039421">
    <property type="entry name" value="Type_1_exporter"/>
</dbReference>
<dbReference type="InterPro" id="IPR027417">
    <property type="entry name" value="P-loop_NTPase"/>
</dbReference>
<feature type="transmembrane region" description="Helical" evidence="10">
    <location>
        <begin position="293"/>
        <end position="313"/>
    </location>
</feature>
<dbReference type="Gene3D" id="1.20.1560.10">
    <property type="entry name" value="ABC transporter type 1, transmembrane domain"/>
    <property type="match status" value="1"/>
</dbReference>
<dbReference type="InterPro" id="IPR005074">
    <property type="entry name" value="Peptidase_C39"/>
</dbReference>
<gene>
    <name evidence="14" type="ORF">D0544_05200</name>
</gene>
<evidence type="ECO:0000256" key="4">
    <source>
        <dbReference type="ARBA" id="ARBA00022475"/>
    </source>
</evidence>
<dbReference type="FunFam" id="3.40.50.300:FF:000299">
    <property type="entry name" value="ABC transporter ATP-binding protein/permease"/>
    <property type="match status" value="1"/>
</dbReference>
<evidence type="ECO:0000256" key="10">
    <source>
        <dbReference type="SAM" id="Phobius"/>
    </source>
</evidence>
<dbReference type="PANTHER" id="PTHR24221">
    <property type="entry name" value="ATP-BINDING CASSETTE SUB-FAMILY B"/>
    <property type="match status" value="1"/>
</dbReference>
<protein>
    <submittedName>
        <fullName evidence="14">Type I secretion system permease/ATPase</fullName>
    </submittedName>
</protein>
<dbReference type="NCBIfam" id="TIGR01846">
    <property type="entry name" value="type_I_sec_HlyB"/>
    <property type="match status" value="1"/>
</dbReference>
<dbReference type="Proteomes" id="UP000280792">
    <property type="component" value="Unassembled WGS sequence"/>
</dbReference>
<dbReference type="GO" id="GO:0030253">
    <property type="term" value="P:protein secretion by the type I secretion system"/>
    <property type="evidence" value="ECO:0007669"/>
    <property type="project" value="InterPro"/>
</dbReference>
<dbReference type="InterPro" id="IPR003439">
    <property type="entry name" value="ABC_transporter-like_ATP-bd"/>
</dbReference>
<dbReference type="GO" id="GO:0008233">
    <property type="term" value="F:peptidase activity"/>
    <property type="evidence" value="ECO:0007669"/>
    <property type="project" value="InterPro"/>
</dbReference>
<evidence type="ECO:0000256" key="5">
    <source>
        <dbReference type="ARBA" id="ARBA00022692"/>
    </source>
</evidence>
<evidence type="ECO:0000256" key="9">
    <source>
        <dbReference type="ARBA" id="ARBA00023136"/>
    </source>
</evidence>
<dbReference type="PANTHER" id="PTHR24221:SF647">
    <property type="entry name" value="BLL6336 PROTEIN"/>
    <property type="match status" value="1"/>
</dbReference>
<accession>A0A3P3VPY5</accession>
<name>A0A3P3VPY5_9GAMM</name>
<feature type="domain" description="Peptidase C39" evidence="13">
    <location>
        <begin position="2"/>
        <end position="123"/>
    </location>
</feature>
<feature type="transmembrane region" description="Helical" evidence="10">
    <location>
        <begin position="189"/>
        <end position="209"/>
    </location>
</feature>
<dbReference type="EMBL" id="QWEZ01000001">
    <property type="protein sequence ID" value="RRJ84504.1"/>
    <property type="molecule type" value="Genomic_DNA"/>
</dbReference>
<feature type="transmembrane region" description="Helical" evidence="10">
    <location>
        <begin position="262"/>
        <end position="287"/>
    </location>
</feature>
<evidence type="ECO:0000259" key="13">
    <source>
        <dbReference type="PROSITE" id="PS50990"/>
    </source>
</evidence>
<keyword evidence="5 10" id="KW-0812">Transmembrane</keyword>
<comment type="similarity">
    <text evidence="2">Belongs to the ABC transporter superfamily. Protein-1 exporter (TC 3.A.1.109) family.</text>
</comment>
<dbReference type="CDD" id="cd18588">
    <property type="entry name" value="ABC_6TM_CyaB_HlyB_like"/>
    <property type="match status" value="1"/>
</dbReference>
<dbReference type="GO" id="GO:0005886">
    <property type="term" value="C:plasma membrane"/>
    <property type="evidence" value="ECO:0007669"/>
    <property type="project" value="UniProtKB-SubCell"/>
</dbReference>
<dbReference type="PROSITE" id="PS50990">
    <property type="entry name" value="PEPTIDASE_C39"/>
    <property type="match status" value="1"/>
</dbReference>
<evidence type="ECO:0000313" key="15">
    <source>
        <dbReference type="Proteomes" id="UP000280792"/>
    </source>
</evidence>
<keyword evidence="6" id="KW-0547">Nucleotide-binding</keyword>
<dbReference type="GO" id="GO:0034040">
    <property type="term" value="F:ATPase-coupled lipid transmembrane transporter activity"/>
    <property type="evidence" value="ECO:0007669"/>
    <property type="project" value="TreeGrafter"/>
</dbReference>
<dbReference type="GO" id="GO:0140359">
    <property type="term" value="F:ABC-type transporter activity"/>
    <property type="evidence" value="ECO:0007669"/>
    <property type="project" value="InterPro"/>
</dbReference>
<dbReference type="InterPro" id="IPR010132">
    <property type="entry name" value="ATPase_T1SS_HlyB"/>
</dbReference>
<sequence length="710" mass="78468">MDKDTFTQSGLPALVIGARLLGVAASVPQLQHRFPPAPESDELKQLVRIAKSVGLRARLHSTSTLQLLKLPMPLLARYKDGRFIVVVRREKGEVLVQDPAKTAPERLSVDVLDNLVSGDCILLQTAGGRGAGSRRFDIRWFIPALKKHRKLLTEVLLASVFIQLFSLVTPLFFQVIIDKVLAHKGYTTLDVLAFGLLVIALFEVALGTLRNYLFAHTSNRIDLILGARLFDHLIHLPIAYHQRRRTGETVARVRELDSLRQFLTGSALTLCVDLLFSLLFFLVLYLYSPLLCSIVAVSIPCYVALSALVTPLLKARLEEKFQLGAANQSFLVESVSGIETLKSMAVEPRMQRQWEDQLAAYVRADFRASQLGNLASQLAFGISKLVTVAILWVGAQQVIAGAMSVGMLVAFNMIAARINAPILRLVQLWQDFQQAGLSIERLGEILNIPTENRNSTRTSSAGVIQGRIRFEQVGFRYDPQRPAALRQLSFEIKAGEIVGIIGRSGSGKSTIARLLQRLYLLESGRIMVDEMDLAVADPDWLRQQVGVVLQDNFLFNRSIRDNIALADPGASLERVMQVAQLSGAHEFILQLPEGYDTEVGEQGCGLSGGQKQRIAIARALLKDPRILIFDEATSALDYESERVIQQQLRRIARNRTLIIIAHRLSTVAEANKILVMEQGHLVEQGAPAELLKLKGHYARMLALQAGGAGP</sequence>
<feature type="transmembrane region" description="Helical" evidence="10">
    <location>
        <begin position="398"/>
        <end position="415"/>
    </location>
</feature>
<keyword evidence="9 10" id="KW-0472">Membrane</keyword>
<dbReference type="GO" id="GO:0016887">
    <property type="term" value="F:ATP hydrolysis activity"/>
    <property type="evidence" value="ECO:0007669"/>
    <property type="project" value="InterPro"/>
</dbReference>
<dbReference type="PROSITE" id="PS50929">
    <property type="entry name" value="ABC_TM1F"/>
    <property type="match status" value="1"/>
</dbReference>
<evidence type="ECO:0000256" key="7">
    <source>
        <dbReference type="ARBA" id="ARBA00022840"/>
    </source>
</evidence>
<dbReference type="Pfam" id="PF00005">
    <property type="entry name" value="ABC_tran"/>
    <property type="match status" value="1"/>
</dbReference>
<dbReference type="SMART" id="SM00382">
    <property type="entry name" value="AAA"/>
    <property type="match status" value="1"/>
</dbReference>
<dbReference type="InterPro" id="IPR003593">
    <property type="entry name" value="AAA+_ATPase"/>
</dbReference>
<keyword evidence="8 10" id="KW-1133">Transmembrane helix</keyword>
<keyword evidence="3" id="KW-0813">Transport</keyword>
<evidence type="ECO:0000256" key="3">
    <source>
        <dbReference type="ARBA" id="ARBA00022448"/>
    </source>
</evidence>
<dbReference type="PROSITE" id="PS50893">
    <property type="entry name" value="ABC_TRANSPORTER_2"/>
    <property type="match status" value="1"/>
</dbReference>